<gene>
    <name evidence="1" type="ORF">DYL72_01005</name>
    <name evidence="2" type="ORF">EAY07_13565</name>
    <name evidence="3" type="ORF">EAY46_23130</name>
    <name evidence="4" type="ORF">ERJ77_18325</name>
    <name evidence="5" type="ORF">PL14_14590</name>
</gene>
<dbReference type="EMBL" id="RDOM01000033">
    <property type="protein sequence ID" value="MBF4273042.1"/>
    <property type="molecule type" value="Genomic_DNA"/>
</dbReference>
<dbReference type="EMBL" id="RDPI01000393">
    <property type="protein sequence ID" value="MBF4375887.1"/>
    <property type="molecule type" value="Genomic_DNA"/>
</dbReference>
<reference evidence="5 6" key="1">
    <citation type="journal article" date="2017" name="J. Fish Dis.">
        <title>Comparative assessment of Vibrio virulence in marine fish larvae.</title>
        <authorList>
            <person name="Ronneseth A."/>
            <person name="Castillo D."/>
            <person name="D'Alvise P."/>
            <person name="Tonnesen O."/>
            <person name="Haugland G."/>
            <person name="Grotkjaer T."/>
            <person name="Engell-Sorensen K."/>
            <person name="Norremark L."/>
            <person name="Bergh O."/>
            <person name="Wergeland H.I."/>
            <person name="Gram L."/>
        </authorList>
    </citation>
    <scope>NUCLEOTIDE SEQUENCE [LARGE SCALE GENOMIC DNA]</scope>
    <source>
        <strain evidence="5 6">90-11-286</strain>
    </source>
</reference>
<dbReference type="Proteomes" id="UP000786185">
    <property type="component" value="Unassembled WGS sequence"/>
</dbReference>
<dbReference type="Proteomes" id="UP000256923">
    <property type="component" value="Chromosome 1"/>
</dbReference>
<evidence type="ECO:0008006" key="10">
    <source>
        <dbReference type="Google" id="ProtNLM"/>
    </source>
</evidence>
<evidence type="ECO:0000313" key="1">
    <source>
        <dbReference type="EMBL" id="AZS23770.1"/>
    </source>
</evidence>
<dbReference type="AlphaFoldDB" id="A0A191W4E4"/>
<evidence type="ECO:0000313" key="5">
    <source>
        <dbReference type="EMBL" id="MBT2919903.1"/>
    </source>
</evidence>
<dbReference type="EMBL" id="JAHGUI010000061">
    <property type="protein sequence ID" value="MBT2919903.1"/>
    <property type="molecule type" value="Genomic_DNA"/>
</dbReference>
<evidence type="ECO:0000313" key="9">
    <source>
        <dbReference type="Proteomes" id="UP000726136"/>
    </source>
</evidence>
<accession>A0A191W4E4</accession>
<reference evidence="5" key="4">
    <citation type="submission" date="2021-05" db="EMBL/GenBank/DDBJ databases">
        <authorList>
            <person name="Kalatzis P.G."/>
            <person name="Castillo D."/>
            <person name="D'Alvise P."/>
            <person name="Middelboe M."/>
            <person name="Gram L."/>
        </authorList>
    </citation>
    <scope>NUCLEOTIDE SEQUENCE</scope>
    <source>
        <strain evidence="5">90-11-286</strain>
    </source>
</reference>
<evidence type="ECO:0000313" key="8">
    <source>
        <dbReference type="Proteomes" id="UP000722957"/>
    </source>
</evidence>
<reference evidence="1 7" key="2">
    <citation type="submission" date="2018-12" db="EMBL/GenBank/DDBJ databases">
        <title>Characterization and Draft Genome of Vibrio anguillarum J360 Marine Pathogen Isolated from an Outbreak in Lumpfish (Cyclopterus lumpus).</title>
        <authorList>
            <person name="Vasquez J.I."/>
            <person name="Cao T."/>
            <person name="Chakraborty S."/>
            <person name="Gnanagobal H."/>
            <person name="Wescot J."/>
            <person name="Boyce D."/>
            <person name="Santander J."/>
        </authorList>
    </citation>
    <scope>NUCLEOTIDE SEQUENCE [LARGE SCALE GENOMIC DNA]</scope>
    <source>
        <strain evidence="1 7">J360</strain>
    </source>
</reference>
<protein>
    <recommendedName>
        <fullName evidence="10">DNA-binding protein</fullName>
    </recommendedName>
</protein>
<dbReference type="OrthoDB" id="5402285at2"/>
<dbReference type="EMBL" id="SCLC01000118">
    <property type="protein sequence ID" value="MBF4436422.1"/>
    <property type="molecule type" value="Genomic_DNA"/>
</dbReference>
<evidence type="ECO:0000313" key="6">
    <source>
        <dbReference type="Proteomes" id="UP000078309"/>
    </source>
</evidence>
<reference evidence="8 9" key="3">
    <citation type="journal article" date="2021" name="PeerJ">
        <title>Analysis of 44 Vibrio anguillarum genomes reveals high genetic diversity.</title>
        <authorList>
            <person name="Hansen M.J."/>
            <person name="Dalsgaard I."/>
        </authorList>
    </citation>
    <scope>NUCLEOTIDE SEQUENCE [LARGE SCALE GENOMIC DNA]</scope>
    <source>
        <strain evidence="3 9">040915-1/1B</strain>
        <strain evidence="2 8">17-16730-2A</strain>
        <strain evidence="4">850617-1/1</strain>
    </source>
</reference>
<sequence length="78" mass="9046">MDQTLLTVKELAARIKFSGNYINSRLRDSVFIEGKHYIRPFNGRKILYIWEEVEAELYQSATRNAVYIPMAAGRVCYG</sequence>
<dbReference type="Proteomes" id="UP000722957">
    <property type="component" value="Unassembled WGS sequence"/>
</dbReference>
<keyword evidence="9" id="KW-1185">Reference proteome</keyword>
<dbReference type="Proteomes" id="UP000726136">
    <property type="component" value="Unassembled WGS sequence"/>
</dbReference>
<name>A0A191W4E4_VIBAN</name>
<dbReference type="STRING" id="55601.AA407_06155"/>
<proteinExistence type="predicted"/>
<dbReference type="OMA" id="YIWERVE"/>
<evidence type="ECO:0000313" key="4">
    <source>
        <dbReference type="EMBL" id="MBF4436422.1"/>
    </source>
</evidence>
<evidence type="ECO:0000313" key="2">
    <source>
        <dbReference type="EMBL" id="MBF4273042.1"/>
    </source>
</evidence>
<dbReference type="RefSeq" id="WP_013856671.1">
    <property type="nucleotide sequence ID" value="NZ_CP020534.1"/>
</dbReference>
<evidence type="ECO:0000313" key="3">
    <source>
        <dbReference type="EMBL" id="MBF4375887.1"/>
    </source>
</evidence>
<dbReference type="Proteomes" id="UP000078309">
    <property type="component" value="Unassembled WGS sequence"/>
</dbReference>
<organism evidence="2 8">
    <name type="scientific">Vibrio anguillarum</name>
    <name type="common">Listonella anguillarum</name>
    <dbReference type="NCBI Taxonomy" id="55601"/>
    <lineage>
        <taxon>Bacteria</taxon>
        <taxon>Pseudomonadati</taxon>
        <taxon>Pseudomonadota</taxon>
        <taxon>Gammaproteobacteria</taxon>
        <taxon>Vibrionales</taxon>
        <taxon>Vibrionaceae</taxon>
        <taxon>Vibrio</taxon>
    </lineage>
</organism>
<evidence type="ECO:0000313" key="7">
    <source>
        <dbReference type="Proteomes" id="UP000256923"/>
    </source>
</evidence>
<dbReference type="EMBL" id="CP034672">
    <property type="protein sequence ID" value="AZS23770.1"/>
    <property type="molecule type" value="Genomic_DNA"/>
</dbReference>